<dbReference type="SMART" id="SM00729">
    <property type="entry name" value="Elp3"/>
    <property type="match status" value="1"/>
</dbReference>
<dbReference type="InterPro" id="IPR010505">
    <property type="entry name" value="MoaA_twitch"/>
</dbReference>
<dbReference type="GO" id="GO:0046872">
    <property type="term" value="F:metal ion binding"/>
    <property type="evidence" value="ECO:0007669"/>
    <property type="project" value="UniProtKB-KW"/>
</dbReference>
<dbReference type="Proteomes" id="UP000748308">
    <property type="component" value="Unassembled WGS sequence"/>
</dbReference>
<dbReference type="InterPro" id="IPR000385">
    <property type="entry name" value="MoaA_NifB_PqqE_Fe-S-bd_CS"/>
</dbReference>
<dbReference type="GO" id="GO:0061798">
    <property type="term" value="F:GTP 3',8'-cyclase activity"/>
    <property type="evidence" value="ECO:0007669"/>
    <property type="project" value="UniProtKB-UniRule"/>
</dbReference>
<dbReference type="NCBIfam" id="TIGR02666">
    <property type="entry name" value="moaA"/>
    <property type="match status" value="1"/>
</dbReference>
<gene>
    <name evidence="12 15" type="primary">moaA</name>
    <name evidence="15" type="ORF">FJY75_09125</name>
</gene>
<keyword evidence="2 12" id="KW-0004">4Fe-4S</keyword>
<keyword evidence="10 12" id="KW-0456">Lyase</keyword>
<dbReference type="GO" id="GO:0051539">
    <property type="term" value="F:4 iron, 4 sulfur cluster binding"/>
    <property type="evidence" value="ECO:0007669"/>
    <property type="project" value="UniProtKB-UniRule"/>
</dbReference>
<dbReference type="InterPro" id="IPR040064">
    <property type="entry name" value="MoaA-like"/>
</dbReference>
<feature type="domain" description="Radical SAM core" evidence="14">
    <location>
        <begin position="29"/>
        <end position="243"/>
    </location>
</feature>
<dbReference type="HAMAP" id="MF_01225_B">
    <property type="entry name" value="MoaA_B"/>
    <property type="match status" value="1"/>
</dbReference>
<dbReference type="GO" id="GO:0006777">
    <property type="term" value="P:Mo-molybdopterin cofactor biosynthetic process"/>
    <property type="evidence" value="ECO:0007669"/>
    <property type="project" value="UniProtKB-UniRule"/>
</dbReference>
<sequence>MAEPETSSLNAAPAQAGGPAAAGGELRDAAGRRIRYLRVSLTDRCNFRCLYCMPPEGVVKLPHEAMLRLEELARVVGVIVEDLGVSKVRVTGGEPLVRRGALDFLRALGALPGIADLALTTNGYLLAGLADEARRAGVQRVNISLDTLRPERFRRYTGVDGLARVLRGIDAATAAGFAPIKLNTVVFRDNLDEAAELLRFALARGLEIRFIELMPSQRALDDQFVSAEELRRALAEEFALTPAGAEGAGGQSGSARLYRLDGGGVCGFIAPVTEPFCASCDRLRLRGDGRLVPCLSSDEGFDVRPFARPDFRRRELIDYIRAAVGRSKGCAPGRRHIRAMYRIGG</sequence>
<comment type="caution">
    <text evidence="15">The sequence shown here is derived from an EMBL/GenBank/DDBJ whole genome shotgun (WGS) entry which is preliminary data.</text>
</comment>
<evidence type="ECO:0000256" key="12">
    <source>
        <dbReference type="HAMAP-Rule" id="MF_01225"/>
    </source>
</evidence>
<dbReference type="InterPro" id="IPR013785">
    <property type="entry name" value="Aldolase_TIM"/>
</dbReference>
<feature type="binding site" evidence="12">
    <location>
        <position position="51"/>
    </location>
    <ligand>
        <name>S-adenosyl-L-methionine</name>
        <dbReference type="ChEBI" id="CHEBI:59789"/>
    </ligand>
</feature>
<keyword evidence="8 12" id="KW-0342">GTP-binding</keyword>
<dbReference type="CDD" id="cd01335">
    <property type="entry name" value="Radical_SAM"/>
    <property type="match status" value="1"/>
</dbReference>
<dbReference type="AlphaFoldDB" id="A0A938BMG6"/>
<feature type="compositionally biased region" description="Polar residues" evidence="13">
    <location>
        <begin position="1"/>
        <end position="10"/>
    </location>
</feature>
<reference evidence="15" key="1">
    <citation type="submission" date="2019-03" db="EMBL/GenBank/DDBJ databases">
        <title>Lake Tanganyika Metagenome-Assembled Genomes (MAGs).</title>
        <authorList>
            <person name="Tran P."/>
        </authorList>
    </citation>
    <scope>NUCLEOTIDE SEQUENCE</scope>
    <source>
        <strain evidence="15">M_DeepCast_400m_m2_100</strain>
    </source>
</reference>
<evidence type="ECO:0000313" key="15">
    <source>
        <dbReference type="EMBL" id="MBM3317999.1"/>
    </source>
</evidence>
<dbReference type="SFLD" id="SFLDG01386">
    <property type="entry name" value="main_SPASM_domain-containing"/>
    <property type="match status" value="1"/>
</dbReference>
<evidence type="ECO:0000256" key="10">
    <source>
        <dbReference type="ARBA" id="ARBA00023239"/>
    </source>
</evidence>
<evidence type="ECO:0000256" key="3">
    <source>
        <dbReference type="ARBA" id="ARBA00022691"/>
    </source>
</evidence>
<feature type="binding site" evidence="12">
    <location>
        <position position="93"/>
    </location>
    <ligand>
        <name>S-adenosyl-L-methionine</name>
        <dbReference type="ChEBI" id="CHEBI:59789"/>
    </ligand>
</feature>
<evidence type="ECO:0000256" key="9">
    <source>
        <dbReference type="ARBA" id="ARBA00023150"/>
    </source>
</evidence>
<accession>A0A938BMG6</accession>
<evidence type="ECO:0000256" key="6">
    <source>
        <dbReference type="ARBA" id="ARBA00023004"/>
    </source>
</evidence>
<name>A0A938BMG6_UNCEI</name>
<feature type="region of interest" description="Disordered" evidence="13">
    <location>
        <begin position="1"/>
        <end position="24"/>
    </location>
</feature>
<feature type="binding site" evidence="12">
    <location>
        <position position="294"/>
    </location>
    <ligand>
        <name>[4Fe-4S] cluster</name>
        <dbReference type="ChEBI" id="CHEBI:49883"/>
        <label>2</label>
        <note>4Fe-4S-substrate</note>
    </ligand>
</feature>
<evidence type="ECO:0000256" key="8">
    <source>
        <dbReference type="ARBA" id="ARBA00023134"/>
    </source>
</evidence>
<comment type="catalytic activity">
    <reaction evidence="11 12">
        <text>GTP + AH2 + S-adenosyl-L-methionine = (8S)-3',8-cyclo-7,8-dihydroguanosine 5'-triphosphate + 5'-deoxyadenosine + L-methionine + A + H(+)</text>
        <dbReference type="Rhea" id="RHEA:49576"/>
        <dbReference type="ChEBI" id="CHEBI:13193"/>
        <dbReference type="ChEBI" id="CHEBI:15378"/>
        <dbReference type="ChEBI" id="CHEBI:17319"/>
        <dbReference type="ChEBI" id="CHEBI:17499"/>
        <dbReference type="ChEBI" id="CHEBI:37565"/>
        <dbReference type="ChEBI" id="CHEBI:57844"/>
        <dbReference type="ChEBI" id="CHEBI:59789"/>
        <dbReference type="ChEBI" id="CHEBI:131766"/>
        <dbReference type="EC" id="4.1.99.22"/>
    </reaction>
</comment>
<dbReference type="SUPFAM" id="SSF102114">
    <property type="entry name" value="Radical SAM enzymes"/>
    <property type="match status" value="1"/>
</dbReference>
<dbReference type="SFLD" id="SFLDG01383">
    <property type="entry name" value="cyclic_pyranopterin_phosphate"/>
    <property type="match status" value="1"/>
</dbReference>
<dbReference type="InterPro" id="IPR050105">
    <property type="entry name" value="MoCo_biosynth_MoaA/MoaC"/>
</dbReference>
<dbReference type="EC" id="4.1.99.22" evidence="1 12"/>
<feature type="binding site" evidence="12">
    <location>
        <position position="45"/>
    </location>
    <ligand>
        <name>[4Fe-4S] cluster</name>
        <dbReference type="ChEBI" id="CHEBI:49883"/>
        <label>1</label>
        <note>4Fe-4S-S-AdoMet</note>
    </ligand>
</feature>
<dbReference type="Gene3D" id="3.20.20.70">
    <property type="entry name" value="Aldolase class I"/>
    <property type="match status" value="1"/>
</dbReference>
<feature type="compositionally biased region" description="Low complexity" evidence="13">
    <location>
        <begin position="11"/>
        <end position="24"/>
    </location>
</feature>
<keyword evidence="5 12" id="KW-0547">Nucleotide-binding</keyword>
<keyword evidence="6 12" id="KW-0408">Iron</keyword>
<keyword evidence="4 12" id="KW-0479">Metal-binding</keyword>
<dbReference type="SFLD" id="SFLDG01067">
    <property type="entry name" value="SPASM/twitch_domain_containing"/>
    <property type="match status" value="1"/>
</dbReference>
<dbReference type="PANTHER" id="PTHR22960">
    <property type="entry name" value="MOLYBDOPTERIN COFACTOR SYNTHESIS PROTEIN A"/>
    <property type="match status" value="1"/>
</dbReference>
<organism evidence="15 16">
    <name type="scientific">Eiseniibacteriota bacterium</name>
    <dbReference type="NCBI Taxonomy" id="2212470"/>
    <lineage>
        <taxon>Bacteria</taxon>
        <taxon>Candidatus Eiseniibacteriota</taxon>
    </lineage>
</organism>
<comment type="function">
    <text evidence="12">Catalyzes the cyclization of GTP to (8S)-3',8-cyclo-7,8-dihydroguanosine 5'-triphosphate.</text>
</comment>
<feature type="binding site" evidence="12">
    <location>
        <position position="38"/>
    </location>
    <ligand>
        <name>GTP</name>
        <dbReference type="ChEBI" id="CHEBI:37565"/>
    </ligand>
</feature>
<feature type="binding site" evidence="12">
    <location>
        <position position="144"/>
    </location>
    <ligand>
        <name>S-adenosyl-L-methionine</name>
        <dbReference type="ChEBI" id="CHEBI:59789"/>
    </ligand>
</feature>
<evidence type="ECO:0000256" key="5">
    <source>
        <dbReference type="ARBA" id="ARBA00022741"/>
    </source>
</evidence>
<dbReference type="CDD" id="cd21117">
    <property type="entry name" value="Twitch_MoaA"/>
    <property type="match status" value="1"/>
</dbReference>
<feature type="binding site" evidence="12">
    <location>
        <position position="120"/>
    </location>
    <ligand>
        <name>GTP</name>
        <dbReference type="ChEBI" id="CHEBI:37565"/>
    </ligand>
</feature>
<keyword evidence="7 12" id="KW-0411">Iron-sulfur</keyword>
<dbReference type="InterPro" id="IPR058240">
    <property type="entry name" value="rSAM_sf"/>
</dbReference>
<dbReference type="PROSITE" id="PS01305">
    <property type="entry name" value="MOAA_NIFB_PQQE"/>
    <property type="match status" value="1"/>
</dbReference>
<evidence type="ECO:0000256" key="2">
    <source>
        <dbReference type="ARBA" id="ARBA00022485"/>
    </source>
</evidence>
<dbReference type="SFLD" id="SFLDS00029">
    <property type="entry name" value="Radical_SAM"/>
    <property type="match status" value="1"/>
</dbReference>
<comment type="subunit">
    <text evidence="12">Monomer and homodimer.</text>
</comment>
<feature type="binding site" evidence="12">
    <location>
        <position position="280"/>
    </location>
    <ligand>
        <name>[4Fe-4S] cluster</name>
        <dbReference type="ChEBI" id="CHEBI:49883"/>
        <label>2</label>
        <note>4Fe-4S-substrate</note>
    </ligand>
</feature>
<proteinExistence type="inferred from homology"/>
<evidence type="ECO:0000259" key="14">
    <source>
        <dbReference type="PROSITE" id="PS51918"/>
    </source>
</evidence>
<feature type="binding site" evidence="12">
    <location>
        <begin position="282"/>
        <end position="284"/>
    </location>
    <ligand>
        <name>GTP</name>
        <dbReference type="ChEBI" id="CHEBI:37565"/>
    </ligand>
</feature>
<evidence type="ECO:0000256" key="4">
    <source>
        <dbReference type="ARBA" id="ARBA00022723"/>
    </source>
</evidence>
<protein>
    <recommendedName>
        <fullName evidence="1 12">GTP 3',8-cyclase</fullName>
        <ecNumber evidence="1 12">4.1.99.22</ecNumber>
    </recommendedName>
    <alternativeName>
        <fullName evidence="12">Molybdenum cofactor biosynthesis protein A</fullName>
    </alternativeName>
</protein>
<comment type="pathway">
    <text evidence="12">Cofactor biosynthesis; molybdopterin biosynthesis.</text>
</comment>
<feature type="binding site" evidence="12">
    <location>
        <position position="181"/>
    </location>
    <ligand>
        <name>GTP</name>
        <dbReference type="ChEBI" id="CHEBI:37565"/>
    </ligand>
</feature>
<dbReference type="GO" id="GO:0061799">
    <property type="term" value="F:cyclic pyranopterin monophosphate synthase activity"/>
    <property type="evidence" value="ECO:0007669"/>
    <property type="project" value="TreeGrafter"/>
</dbReference>
<feature type="binding site" evidence="12">
    <location>
        <position position="52"/>
    </location>
    <ligand>
        <name>[4Fe-4S] cluster</name>
        <dbReference type="ChEBI" id="CHEBI:49883"/>
        <label>1</label>
        <note>4Fe-4S-S-AdoMet</note>
    </ligand>
</feature>
<dbReference type="GO" id="GO:1904047">
    <property type="term" value="F:S-adenosyl-L-methionine binding"/>
    <property type="evidence" value="ECO:0007669"/>
    <property type="project" value="UniProtKB-UniRule"/>
</dbReference>
<dbReference type="Pfam" id="PF04055">
    <property type="entry name" value="Radical_SAM"/>
    <property type="match status" value="1"/>
</dbReference>
<dbReference type="EMBL" id="VGIY01000236">
    <property type="protein sequence ID" value="MBM3317999.1"/>
    <property type="molecule type" value="Genomic_DNA"/>
</dbReference>
<evidence type="ECO:0000256" key="7">
    <source>
        <dbReference type="ARBA" id="ARBA00023014"/>
    </source>
</evidence>
<dbReference type="InterPro" id="IPR007197">
    <property type="entry name" value="rSAM"/>
</dbReference>
<dbReference type="InterPro" id="IPR013483">
    <property type="entry name" value="MoaA"/>
</dbReference>
<evidence type="ECO:0000313" key="16">
    <source>
        <dbReference type="Proteomes" id="UP000748308"/>
    </source>
</evidence>
<keyword evidence="3 12" id="KW-0949">S-adenosyl-L-methionine</keyword>
<dbReference type="Pfam" id="PF06463">
    <property type="entry name" value="Mob_synth_C"/>
    <property type="match status" value="1"/>
</dbReference>
<feature type="binding site" evidence="12">
    <location>
        <position position="89"/>
    </location>
    <ligand>
        <name>GTP</name>
        <dbReference type="ChEBI" id="CHEBI:37565"/>
    </ligand>
</feature>
<feature type="binding site" evidence="12">
    <location>
        <position position="49"/>
    </location>
    <ligand>
        <name>[4Fe-4S] cluster</name>
        <dbReference type="ChEBI" id="CHEBI:49883"/>
        <label>1</label>
        <note>4Fe-4S-S-AdoMet</note>
    </ligand>
</feature>
<feature type="binding site" evidence="12">
    <location>
        <position position="277"/>
    </location>
    <ligand>
        <name>[4Fe-4S] cluster</name>
        <dbReference type="ChEBI" id="CHEBI:49883"/>
        <label>2</label>
        <note>4Fe-4S-substrate</note>
    </ligand>
</feature>
<dbReference type="GO" id="GO:0005525">
    <property type="term" value="F:GTP binding"/>
    <property type="evidence" value="ECO:0007669"/>
    <property type="project" value="UniProtKB-UniRule"/>
</dbReference>
<keyword evidence="9 12" id="KW-0501">Molybdenum cofactor biosynthesis</keyword>
<comment type="similarity">
    <text evidence="12">Belongs to the radical SAM superfamily. MoaA family.</text>
</comment>
<evidence type="ECO:0000256" key="13">
    <source>
        <dbReference type="SAM" id="MobiDB-lite"/>
    </source>
</evidence>
<comment type="cofactor">
    <cofactor evidence="12">
        <name>[4Fe-4S] cluster</name>
        <dbReference type="ChEBI" id="CHEBI:49883"/>
    </cofactor>
    <text evidence="12">Binds 2 [4Fe-4S] clusters. Binds 1 [4Fe-4S] cluster coordinated with 3 cysteines and an exchangeable S-adenosyl-L-methionine and 1 [4Fe-4S] cluster coordinated with 3 cysteines and the GTP-derived substrate.</text>
</comment>
<evidence type="ECO:0000256" key="11">
    <source>
        <dbReference type="ARBA" id="ARBA00048697"/>
    </source>
</evidence>
<dbReference type="PROSITE" id="PS51918">
    <property type="entry name" value="RADICAL_SAM"/>
    <property type="match status" value="1"/>
</dbReference>
<dbReference type="PANTHER" id="PTHR22960:SF0">
    <property type="entry name" value="MOLYBDENUM COFACTOR BIOSYNTHESIS PROTEIN 1"/>
    <property type="match status" value="1"/>
</dbReference>
<evidence type="ECO:0000256" key="1">
    <source>
        <dbReference type="ARBA" id="ARBA00012167"/>
    </source>
</evidence>
<feature type="binding site" evidence="12">
    <location>
        <position position="214"/>
    </location>
    <ligand>
        <name>S-adenosyl-L-methionine</name>
        <dbReference type="ChEBI" id="CHEBI:59789"/>
    </ligand>
</feature>
<dbReference type="InterPro" id="IPR006638">
    <property type="entry name" value="Elp3/MiaA/NifB-like_rSAM"/>
</dbReference>